<sequence>MGESSTTVVPLDQSGFNILKPCSSHETKTREKVKEECLVLTASATRASVTFDAEFVWSCDVEKLDGWLVVKVGWDGDSRSAEALVRPGGILSSYIKRRPHRTMEEVQSPFQHQVINMQIVEDIHYIHLAPDTVGMLIGHQQGILHDKKEVSNKKECSLNAKRQPVHGRNPS</sequence>
<dbReference type="AlphaFoldDB" id="A0A0J8REM5"/>
<name>A0A0J8REM5_COCIT</name>
<gene>
    <name evidence="2" type="ORF">CIHG_01170</name>
</gene>
<feature type="region of interest" description="Disordered" evidence="1">
    <location>
        <begin position="149"/>
        <end position="171"/>
    </location>
</feature>
<accession>A0A0J8REM5</accession>
<reference evidence="3" key="1">
    <citation type="journal article" date="2010" name="Genome Res.">
        <title>Population genomic sequencing of Coccidioides fungi reveals recent hybridization and transposon control.</title>
        <authorList>
            <person name="Neafsey D.E."/>
            <person name="Barker B.M."/>
            <person name="Sharpton T.J."/>
            <person name="Stajich J.E."/>
            <person name="Park D.J."/>
            <person name="Whiston E."/>
            <person name="Hung C.-Y."/>
            <person name="McMahan C."/>
            <person name="White J."/>
            <person name="Sykes S."/>
            <person name="Heiman D."/>
            <person name="Young S."/>
            <person name="Zeng Q."/>
            <person name="Abouelleil A."/>
            <person name="Aftuck L."/>
            <person name="Bessette D."/>
            <person name="Brown A."/>
            <person name="FitzGerald M."/>
            <person name="Lui A."/>
            <person name="Macdonald J.P."/>
            <person name="Priest M."/>
            <person name="Orbach M.J."/>
            <person name="Galgiani J.N."/>
            <person name="Kirkland T.N."/>
            <person name="Cole G.T."/>
            <person name="Birren B.W."/>
            <person name="Henn M.R."/>
            <person name="Taylor J.W."/>
            <person name="Rounsley S.D."/>
        </authorList>
    </citation>
    <scope>NUCLEOTIDE SEQUENCE [LARGE SCALE GENOMIC DNA]</scope>
    <source>
        <strain evidence="3">H538.4</strain>
    </source>
</reference>
<evidence type="ECO:0000313" key="3">
    <source>
        <dbReference type="Proteomes" id="UP000054563"/>
    </source>
</evidence>
<proteinExistence type="predicted"/>
<dbReference type="Proteomes" id="UP000054563">
    <property type="component" value="Unassembled WGS sequence"/>
</dbReference>
<evidence type="ECO:0000256" key="1">
    <source>
        <dbReference type="SAM" id="MobiDB-lite"/>
    </source>
</evidence>
<evidence type="ECO:0000313" key="2">
    <source>
        <dbReference type="EMBL" id="KMU83387.1"/>
    </source>
</evidence>
<organism evidence="2 3">
    <name type="scientific">Coccidioides immitis H538.4</name>
    <dbReference type="NCBI Taxonomy" id="396776"/>
    <lineage>
        <taxon>Eukaryota</taxon>
        <taxon>Fungi</taxon>
        <taxon>Dikarya</taxon>
        <taxon>Ascomycota</taxon>
        <taxon>Pezizomycotina</taxon>
        <taxon>Eurotiomycetes</taxon>
        <taxon>Eurotiomycetidae</taxon>
        <taxon>Onygenales</taxon>
        <taxon>Onygenaceae</taxon>
        <taxon>Coccidioides</taxon>
    </lineage>
</organism>
<dbReference type="EMBL" id="DS016982">
    <property type="protein sequence ID" value="KMU83387.1"/>
    <property type="molecule type" value="Genomic_DNA"/>
</dbReference>
<protein>
    <submittedName>
        <fullName evidence="2">Uncharacterized protein</fullName>
    </submittedName>
</protein>
<dbReference type="VEuPathDB" id="FungiDB:CIHG_01170"/>